<dbReference type="CDD" id="cd18622">
    <property type="entry name" value="GH32_Inu-like"/>
    <property type="match status" value="1"/>
</dbReference>
<feature type="domain" description="Glycosyl hydrolase family 32 N-terminal" evidence="4">
    <location>
        <begin position="703"/>
        <end position="781"/>
    </location>
</feature>
<evidence type="ECO:0008006" key="8">
    <source>
        <dbReference type="Google" id="ProtNLM"/>
    </source>
</evidence>
<evidence type="ECO:0000259" key="5">
    <source>
        <dbReference type="Pfam" id="PF08244"/>
    </source>
</evidence>
<dbReference type="Gene3D" id="2.60.120.560">
    <property type="entry name" value="Exo-inulinase, domain 1"/>
    <property type="match status" value="1"/>
</dbReference>
<sequence length="1147" mass="118826">MNDPNGLVYENGVYHLFYQYNPLGNTWGNMSWGHATSTDLVHWQEQPLAIPNDAEEDIFSGSVVADAGNTSGFGSDQNPPLVAIYTSAYKAGPHNGLQAQSLAYSTDHGQTWTKYANNPVLDRGSANFRDPKVFRYTGAAGSYWVMTAVEATAHQVVLYKSTDLKTWTHLSDFGPANATGGVWETPDLFPLAVDGDSSRTKWVLTVGINPGAISGGSGGQYFVGDFDGTTFTSDQAGYTPPSGSGLQNFEGGSFGSWTSTGTAFGTGPATGAVDGQQTVSGFLGTGFANSFHGADATTGTLTSPEFTITNPHLNFLVGGGKHPYVPGSDNNGAAPAGDVLASFDGSGYDDWTSTGMAFGTAPATGALPGQLAVSGYLGSGLVDSFVGGDSATGVLTSPSFPITRDHLDFLIGGGNHPSDSPDPTAVELVVNGQVVASATGRNSETLNWTSWDVSAYRGQNATIRVVDENTGGWGHILADQFVQSDQAVSTFEDFESGSLPGWTGTGDLAGIAPHNESLPGQQGQAALDTCVGACDAAQGTLTSPVFTIGSDYIDFLIAGGNHPLSSPKPTVVNLLVGGKVVESATGNNSANLDWTSWNVASLRGQQAQIQIVDASDSGSWGHIIVDDFVFSNHAAAPYDHQTAVDLIVDGKIVKSTTGADSESMDWASWDVSSLIGQKAQIRLVDQNTGGWGHILADEFTQSDTAAIDSTHRANWVDYGRDFYAGNSFNDAPDGKRIMIGWMNNWDYGNDIPTTPWRSAMSLPREVALQTVDGHLRLVQQPVAQLSGIEEPTRAFAMPAGDIAAGTTVVPTTTGTAVVKVDLTISQGTASQFGVIVRRAADGSEGTPITYDTATGMLSLDRRASGDVGFNASFASVEQTPVSLADGKLHLQLYLDTSSVEAFAQGGIRTITDQVFPKASSTGIALTATGGTAHLDSLTVTPLQDAMWGADQSIAFPAPADVTFGDPDIALSATASSRLPVTFTASGSCTIVNGAAHPTAAGSCTVTAHQQGDASYNPAPDVTRTVTIAPWTFTGFASPVASGAGAVTVINGGSTVPLKFTATVRGAAITDAAVLQGSIAVTPVSCTSGEATGAATTVPSTGATALRYDPVAQQWIANWRTPQASGQCFAVALTTADGSTLRAGFRTK</sequence>
<reference evidence="7" key="1">
    <citation type="journal article" date="2019" name="Int. J. Syst. Evol. Microbiol.">
        <title>The Global Catalogue of Microorganisms (GCM) 10K type strain sequencing project: providing services to taxonomists for standard genome sequencing and annotation.</title>
        <authorList>
            <consortium name="The Broad Institute Genomics Platform"/>
            <consortium name="The Broad Institute Genome Sequencing Center for Infectious Disease"/>
            <person name="Wu L."/>
            <person name="Ma J."/>
        </authorList>
    </citation>
    <scope>NUCLEOTIDE SEQUENCE [LARGE SCALE GENOMIC DNA]</scope>
    <source>
        <strain evidence="7">JCM 17839</strain>
    </source>
</reference>
<name>A0ABP8PKH4_9MICO</name>
<keyword evidence="3" id="KW-0326">Glycosidase</keyword>
<gene>
    <name evidence="6" type="ORF">GCM10023171_25420</name>
</gene>
<keyword evidence="2" id="KW-0378">Hydrolase</keyword>
<dbReference type="NCBIfam" id="NF038114">
    <property type="entry name" value="rightmost"/>
    <property type="match status" value="1"/>
</dbReference>
<proteinExistence type="inferred from homology"/>
<keyword evidence="7" id="KW-1185">Reference proteome</keyword>
<dbReference type="Gene3D" id="2.115.10.20">
    <property type="entry name" value="Glycosyl hydrolase domain, family 43"/>
    <property type="match status" value="2"/>
</dbReference>
<evidence type="ECO:0000313" key="7">
    <source>
        <dbReference type="Proteomes" id="UP001500731"/>
    </source>
</evidence>
<evidence type="ECO:0000259" key="4">
    <source>
        <dbReference type="Pfam" id="PF00251"/>
    </source>
</evidence>
<evidence type="ECO:0000256" key="2">
    <source>
        <dbReference type="ARBA" id="ARBA00022801"/>
    </source>
</evidence>
<dbReference type="SUPFAM" id="SSF49899">
    <property type="entry name" value="Concanavalin A-like lectins/glucanases"/>
    <property type="match status" value="1"/>
</dbReference>
<dbReference type="Pfam" id="PF00251">
    <property type="entry name" value="Glyco_hydro_32N"/>
    <property type="match status" value="2"/>
</dbReference>
<dbReference type="PANTHER" id="PTHR42800">
    <property type="entry name" value="EXOINULINASE INUD (AFU_ORTHOLOGUE AFUA_5G00480)"/>
    <property type="match status" value="1"/>
</dbReference>
<comment type="similarity">
    <text evidence="1">Belongs to the glycosyl hydrolase 32 family.</text>
</comment>
<evidence type="ECO:0000313" key="6">
    <source>
        <dbReference type="EMBL" id="GAA4487555.1"/>
    </source>
</evidence>
<protein>
    <recommendedName>
        <fullName evidence="8">Glycosyl hydrolase family 32</fullName>
    </recommendedName>
</protein>
<feature type="domain" description="Glycosyl hydrolase family 32 C-terminal" evidence="5">
    <location>
        <begin position="810"/>
        <end position="940"/>
    </location>
</feature>
<dbReference type="InterPro" id="IPR013189">
    <property type="entry name" value="Glyco_hydro_32_C"/>
</dbReference>
<evidence type="ECO:0000256" key="1">
    <source>
        <dbReference type="ARBA" id="ARBA00009902"/>
    </source>
</evidence>
<dbReference type="SUPFAM" id="SSF75005">
    <property type="entry name" value="Arabinanase/levansucrase/invertase"/>
    <property type="match status" value="2"/>
</dbReference>
<dbReference type="InterPro" id="IPR013320">
    <property type="entry name" value="ConA-like_dom_sf"/>
</dbReference>
<dbReference type="SMART" id="SM00640">
    <property type="entry name" value="Glyco_32"/>
    <property type="match status" value="1"/>
</dbReference>
<dbReference type="EMBL" id="BAABGP010000018">
    <property type="protein sequence ID" value="GAA4487555.1"/>
    <property type="molecule type" value="Genomic_DNA"/>
</dbReference>
<dbReference type="Proteomes" id="UP001500731">
    <property type="component" value="Unassembled WGS sequence"/>
</dbReference>
<evidence type="ECO:0000256" key="3">
    <source>
        <dbReference type="ARBA" id="ARBA00023295"/>
    </source>
</evidence>
<dbReference type="Pfam" id="PF08244">
    <property type="entry name" value="Glyco_hydro_32C"/>
    <property type="match status" value="1"/>
</dbReference>
<dbReference type="InterPro" id="IPR023296">
    <property type="entry name" value="Glyco_hydro_beta-prop_sf"/>
</dbReference>
<organism evidence="6 7">
    <name type="scientific">Microbacterium panaciterrae</name>
    <dbReference type="NCBI Taxonomy" id="985759"/>
    <lineage>
        <taxon>Bacteria</taxon>
        <taxon>Bacillati</taxon>
        <taxon>Actinomycetota</taxon>
        <taxon>Actinomycetes</taxon>
        <taxon>Micrococcales</taxon>
        <taxon>Microbacteriaceae</taxon>
        <taxon>Microbacterium</taxon>
    </lineage>
</organism>
<accession>A0ABP8PKH4</accession>
<comment type="caution">
    <text evidence="6">The sequence shown here is derived from an EMBL/GenBank/DDBJ whole genome shotgun (WGS) entry which is preliminary data.</text>
</comment>
<dbReference type="InterPro" id="IPR013148">
    <property type="entry name" value="Glyco_hydro_32_N"/>
</dbReference>
<dbReference type="RefSeq" id="WP_425563368.1">
    <property type="nucleotide sequence ID" value="NZ_BAABGP010000018.1"/>
</dbReference>
<dbReference type="PANTHER" id="PTHR42800:SF1">
    <property type="entry name" value="EXOINULINASE INUD (AFU_ORTHOLOGUE AFUA_5G00480)"/>
    <property type="match status" value="1"/>
</dbReference>
<feature type="domain" description="Glycosyl hydrolase family 32 N-terminal" evidence="4">
    <location>
        <begin position="1"/>
        <end position="235"/>
    </location>
</feature>
<dbReference type="InterPro" id="IPR001362">
    <property type="entry name" value="Glyco_hydro_32"/>
</dbReference>